<name>A0AC34Q7C3_9BILA</name>
<organism evidence="1 2">
    <name type="scientific">Panagrolaimus sp. JU765</name>
    <dbReference type="NCBI Taxonomy" id="591449"/>
    <lineage>
        <taxon>Eukaryota</taxon>
        <taxon>Metazoa</taxon>
        <taxon>Ecdysozoa</taxon>
        <taxon>Nematoda</taxon>
        <taxon>Chromadorea</taxon>
        <taxon>Rhabditida</taxon>
        <taxon>Tylenchina</taxon>
        <taxon>Panagrolaimomorpha</taxon>
        <taxon>Panagrolaimoidea</taxon>
        <taxon>Panagrolaimidae</taxon>
        <taxon>Panagrolaimus</taxon>
    </lineage>
</organism>
<proteinExistence type="predicted"/>
<dbReference type="WBParaSite" id="JU765_v2.g13604.t1">
    <property type="protein sequence ID" value="JU765_v2.g13604.t1"/>
    <property type="gene ID" value="JU765_v2.g13604"/>
</dbReference>
<evidence type="ECO:0000313" key="2">
    <source>
        <dbReference type="WBParaSite" id="JU765_v2.g13604.t1"/>
    </source>
</evidence>
<sequence>MMTSFVEEFPEKLVYLNFWKTWVEDFPVPAYIRFHSLSAIERFRESMKMENLRVVNSENGPTFETCVAFLDVVKIFLDEKVVLKNARHAFWVEIFKQLTDFMDWTENLKR</sequence>
<dbReference type="Proteomes" id="UP000887576">
    <property type="component" value="Unplaced"/>
</dbReference>
<reference evidence="2" key="1">
    <citation type="submission" date="2022-11" db="UniProtKB">
        <authorList>
            <consortium name="WormBaseParasite"/>
        </authorList>
    </citation>
    <scope>IDENTIFICATION</scope>
</reference>
<evidence type="ECO:0000313" key="1">
    <source>
        <dbReference type="Proteomes" id="UP000887576"/>
    </source>
</evidence>
<protein>
    <submittedName>
        <fullName evidence="2">Globin family profile domain-containing protein</fullName>
    </submittedName>
</protein>
<accession>A0AC34Q7C3</accession>